<organism evidence="1 2">
    <name type="scientific">Candidatus Methanocrinis natronophilus</name>
    <dbReference type="NCBI Taxonomy" id="3033396"/>
    <lineage>
        <taxon>Archaea</taxon>
        <taxon>Methanobacteriati</taxon>
        <taxon>Methanobacteriota</taxon>
        <taxon>Stenosarchaea group</taxon>
        <taxon>Methanomicrobia</taxon>
        <taxon>Methanotrichales</taxon>
        <taxon>Methanotrichaceae</taxon>
        <taxon>Methanocrinis</taxon>
    </lineage>
</organism>
<dbReference type="InterPro" id="IPR010038">
    <property type="entry name" value="MoaD_arc-typ"/>
</dbReference>
<evidence type="ECO:0000313" key="2">
    <source>
        <dbReference type="Proteomes" id="UP001220010"/>
    </source>
</evidence>
<dbReference type="NCBIfam" id="NF041918">
    <property type="entry name" value="SAMP1"/>
    <property type="match status" value="1"/>
</dbReference>
<dbReference type="Gene3D" id="3.10.20.30">
    <property type="match status" value="1"/>
</dbReference>
<comment type="caution">
    <text evidence="1">The sequence shown here is derived from an EMBL/GenBank/DDBJ whole genome shotgun (WGS) entry which is preliminary data.</text>
</comment>
<dbReference type="PANTHER" id="PTHR38031">
    <property type="entry name" value="SULFUR CARRIER PROTEIN SLR0821-RELATED"/>
    <property type="match status" value="1"/>
</dbReference>
<reference evidence="1 2" key="1">
    <citation type="submission" date="2023-03" db="EMBL/GenBank/DDBJ databases">
        <title>WGS of Methanotrichaceae archaeon Mx.</title>
        <authorList>
            <person name="Sorokin D.Y."/>
            <person name="Merkel A.Y."/>
        </authorList>
    </citation>
    <scope>NUCLEOTIDE SEQUENCE [LARGE SCALE GENOMIC DNA]</scope>
    <source>
        <strain evidence="1 2">Mx</strain>
    </source>
</reference>
<name>A0ABT5X514_9EURY</name>
<gene>
    <name evidence="1" type="ORF">P0O15_01160</name>
</gene>
<dbReference type="NCBIfam" id="TIGR01687">
    <property type="entry name" value="moaD_arch"/>
    <property type="match status" value="1"/>
</dbReference>
<dbReference type="InterPro" id="IPR054834">
    <property type="entry name" value="SAMP1_3"/>
</dbReference>
<dbReference type="Proteomes" id="UP001220010">
    <property type="component" value="Unassembled WGS sequence"/>
</dbReference>
<dbReference type="InterPro" id="IPR016155">
    <property type="entry name" value="Mopterin_synth/thiamin_S_b"/>
</dbReference>
<dbReference type="InterPro" id="IPR012675">
    <property type="entry name" value="Beta-grasp_dom_sf"/>
</dbReference>
<dbReference type="EMBL" id="JARFPK010000003">
    <property type="protein sequence ID" value="MDF0589789.1"/>
    <property type="molecule type" value="Genomic_DNA"/>
</dbReference>
<dbReference type="SUPFAM" id="SSF54285">
    <property type="entry name" value="MoaD/ThiS"/>
    <property type="match status" value="1"/>
</dbReference>
<protein>
    <submittedName>
        <fullName evidence="1">MoaD family protein</fullName>
    </submittedName>
</protein>
<dbReference type="RefSeq" id="WP_316965550.1">
    <property type="nucleotide sequence ID" value="NZ_JARFPK010000003.1"/>
</dbReference>
<dbReference type="InterPro" id="IPR003749">
    <property type="entry name" value="ThiS/MoaD-like"/>
</dbReference>
<evidence type="ECO:0000313" key="1">
    <source>
        <dbReference type="EMBL" id="MDF0589789.1"/>
    </source>
</evidence>
<proteinExistence type="predicted"/>
<sequence length="92" mass="9946">MLIHVRAFASFREILGKEKDMDVDGGSTVGDLLDILASSHQGLGPAVFEEDGRVREYVIILRNRERIDSLEGLATVLEEGDEVAILPPVAGG</sequence>
<dbReference type="InterPro" id="IPR052045">
    <property type="entry name" value="Sulfur_Carrier/Prot_Modifier"/>
</dbReference>
<accession>A0ABT5X514</accession>
<dbReference type="Pfam" id="PF02597">
    <property type="entry name" value="ThiS"/>
    <property type="match status" value="1"/>
</dbReference>
<keyword evidence="2" id="KW-1185">Reference proteome</keyword>
<dbReference type="PANTHER" id="PTHR38031:SF1">
    <property type="entry name" value="SULFUR CARRIER PROTEIN CYSO"/>
    <property type="match status" value="1"/>
</dbReference>